<dbReference type="Pfam" id="PF03551">
    <property type="entry name" value="PadR"/>
    <property type="match status" value="1"/>
</dbReference>
<name>A0ABW5RNB6_9BACI</name>
<protein>
    <submittedName>
        <fullName evidence="3">PadR family transcriptional regulator</fullName>
    </submittedName>
</protein>
<evidence type="ECO:0000313" key="3">
    <source>
        <dbReference type="EMBL" id="MFD2679464.1"/>
    </source>
</evidence>
<evidence type="ECO:0000259" key="2">
    <source>
        <dbReference type="Pfam" id="PF10400"/>
    </source>
</evidence>
<keyword evidence="4" id="KW-1185">Reference proteome</keyword>
<proteinExistence type="predicted"/>
<dbReference type="InterPro" id="IPR005149">
    <property type="entry name" value="Tscrpt_reg_PadR_N"/>
</dbReference>
<gene>
    <name evidence="3" type="ORF">ACFSUL_01735</name>
</gene>
<evidence type="ECO:0000259" key="1">
    <source>
        <dbReference type="Pfam" id="PF03551"/>
    </source>
</evidence>
<dbReference type="PANTHER" id="PTHR43252:SF6">
    <property type="entry name" value="NEGATIVE TRANSCRIPTION REGULATOR PADR"/>
    <property type="match status" value="1"/>
</dbReference>
<feature type="domain" description="Transcription regulator PadR C-terminal" evidence="2">
    <location>
        <begin position="98"/>
        <end position="180"/>
    </location>
</feature>
<dbReference type="EMBL" id="JBHUMF010000002">
    <property type="protein sequence ID" value="MFD2679464.1"/>
    <property type="molecule type" value="Genomic_DNA"/>
</dbReference>
<comment type="caution">
    <text evidence="3">The sequence shown here is derived from an EMBL/GenBank/DDBJ whole genome shotgun (WGS) entry which is preliminary data.</text>
</comment>
<feature type="domain" description="Transcription regulator PadR N-terminal" evidence="1">
    <location>
        <begin position="11"/>
        <end position="84"/>
    </location>
</feature>
<dbReference type="Gene3D" id="1.10.10.10">
    <property type="entry name" value="Winged helix-like DNA-binding domain superfamily/Winged helix DNA-binding domain"/>
    <property type="match status" value="1"/>
</dbReference>
<dbReference type="SUPFAM" id="SSF46785">
    <property type="entry name" value="Winged helix' DNA-binding domain"/>
    <property type="match status" value="1"/>
</dbReference>
<evidence type="ECO:0000313" key="4">
    <source>
        <dbReference type="Proteomes" id="UP001597506"/>
    </source>
</evidence>
<dbReference type="Proteomes" id="UP001597506">
    <property type="component" value="Unassembled WGS sequence"/>
</dbReference>
<dbReference type="PROSITE" id="PS51257">
    <property type="entry name" value="PROKAR_LIPOPROTEIN"/>
    <property type="match status" value="1"/>
</dbReference>
<dbReference type="InterPro" id="IPR018309">
    <property type="entry name" value="Tscrpt_reg_PadR_C"/>
</dbReference>
<dbReference type="Gene3D" id="6.10.140.190">
    <property type="match status" value="1"/>
</dbReference>
<reference evidence="4" key="1">
    <citation type="journal article" date="2019" name="Int. J. Syst. Evol. Microbiol.">
        <title>The Global Catalogue of Microorganisms (GCM) 10K type strain sequencing project: providing services to taxonomists for standard genome sequencing and annotation.</title>
        <authorList>
            <consortium name="The Broad Institute Genomics Platform"/>
            <consortium name="The Broad Institute Genome Sequencing Center for Infectious Disease"/>
            <person name="Wu L."/>
            <person name="Ma J."/>
        </authorList>
    </citation>
    <scope>NUCLEOTIDE SEQUENCE [LARGE SCALE GENOMIC DNA]</scope>
    <source>
        <strain evidence="4">KCTC 3913</strain>
    </source>
</reference>
<dbReference type="InterPro" id="IPR036390">
    <property type="entry name" value="WH_DNA-bd_sf"/>
</dbReference>
<dbReference type="RefSeq" id="WP_377932119.1">
    <property type="nucleotide sequence ID" value="NZ_JBHUMF010000002.1"/>
</dbReference>
<dbReference type="Pfam" id="PF10400">
    <property type="entry name" value="Vir_act_alpha_C"/>
    <property type="match status" value="1"/>
</dbReference>
<accession>A0ABW5RNB6</accession>
<dbReference type="PANTHER" id="PTHR43252">
    <property type="entry name" value="TRANSCRIPTIONAL REGULATOR YQJI"/>
    <property type="match status" value="1"/>
</dbReference>
<sequence length="182" mass="21127">MAKENHTKYAILGLLTTGCHSGYSIKQMIDESLNHFWKVSYGQIYPILKQLVDDGLATVQTTSQDRKPDKKEYYMTPKGKLALQAWLQTPIKDIPTEKNELLLKLFFSSHQSKTTALNHLTQYLEKIRERYNTFESIEQMINENLSDQADAQFWLITLDYGKRTTKAVIEWCECTIKKLKDG</sequence>
<organism evidence="3 4">
    <name type="scientific">Bacillus seohaeanensis</name>
    <dbReference type="NCBI Taxonomy" id="284580"/>
    <lineage>
        <taxon>Bacteria</taxon>
        <taxon>Bacillati</taxon>
        <taxon>Bacillota</taxon>
        <taxon>Bacilli</taxon>
        <taxon>Bacillales</taxon>
        <taxon>Bacillaceae</taxon>
        <taxon>Bacillus</taxon>
    </lineage>
</organism>
<dbReference type="InterPro" id="IPR036388">
    <property type="entry name" value="WH-like_DNA-bd_sf"/>
</dbReference>